<dbReference type="GO" id="GO:0007031">
    <property type="term" value="P:peroxisome organization"/>
    <property type="evidence" value="ECO:0000318"/>
    <property type="project" value="GO_Central"/>
</dbReference>
<keyword evidence="2 5" id="KW-0812">Transmembrane</keyword>
<dbReference type="GO" id="GO:0140359">
    <property type="term" value="F:ABC-type transporter activity"/>
    <property type="evidence" value="ECO:0007669"/>
    <property type="project" value="InterPro"/>
</dbReference>
<dbReference type="GO" id="GO:0005324">
    <property type="term" value="F:long-chain fatty acid transmembrane transporter activity"/>
    <property type="evidence" value="ECO:0000318"/>
    <property type="project" value="GO_Central"/>
</dbReference>
<name>A7S9U1_NEMVE</name>
<dbReference type="GO" id="GO:0042760">
    <property type="term" value="P:very long-chain fatty acid catabolic process"/>
    <property type="evidence" value="ECO:0000318"/>
    <property type="project" value="GO_Central"/>
</dbReference>
<dbReference type="PANTHER" id="PTHR11384:SF59">
    <property type="entry name" value="LYSOSOMAL COBALAMIN TRANSPORTER ABCD4"/>
    <property type="match status" value="1"/>
</dbReference>
<dbReference type="InterPro" id="IPR011527">
    <property type="entry name" value="ABC1_TM_dom"/>
</dbReference>
<proteinExistence type="predicted"/>
<dbReference type="PANTHER" id="PTHR11384">
    <property type="entry name" value="ATP-BINDING CASSETTE, SUB-FAMILY D MEMBER"/>
    <property type="match status" value="1"/>
</dbReference>
<dbReference type="GO" id="GO:0006635">
    <property type="term" value="P:fatty acid beta-oxidation"/>
    <property type="evidence" value="ECO:0000318"/>
    <property type="project" value="GO_Central"/>
</dbReference>
<keyword evidence="1" id="KW-0813">Transport</keyword>
<evidence type="ECO:0000256" key="5">
    <source>
        <dbReference type="SAM" id="Phobius"/>
    </source>
</evidence>
<dbReference type="InterPro" id="IPR017871">
    <property type="entry name" value="ABC_transporter-like_CS"/>
</dbReference>
<dbReference type="GO" id="GO:0005524">
    <property type="term" value="F:ATP binding"/>
    <property type="evidence" value="ECO:0000318"/>
    <property type="project" value="GO_Central"/>
</dbReference>
<dbReference type="STRING" id="45351.A7S9U1"/>
<dbReference type="InterPro" id="IPR027417">
    <property type="entry name" value="P-loop_NTPase"/>
</dbReference>
<evidence type="ECO:0000256" key="1">
    <source>
        <dbReference type="ARBA" id="ARBA00022448"/>
    </source>
</evidence>
<organism evidence="7 8">
    <name type="scientific">Nematostella vectensis</name>
    <name type="common">Starlet sea anemone</name>
    <dbReference type="NCBI Taxonomy" id="45351"/>
    <lineage>
        <taxon>Eukaryota</taxon>
        <taxon>Metazoa</taxon>
        <taxon>Cnidaria</taxon>
        <taxon>Anthozoa</taxon>
        <taxon>Hexacorallia</taxon>
        <taxon>Actiniaria</taxon>
        <taxon>Edwardsiidae</taxon>
        <taxon>Nematostella</taxon>
    </lineage>
</organism>
<evidence type="ECO:0000256" key="2">
    <source>
        <dbReference type="ARBA" id="ARBA00022692"/>
    </source>
</evidence>
<dbReference type="GO" id="GO:0016887">
    <property type="term" value="F:ATP hydrolysis activity"/>
    <property type="evidence" value="ECO:0007669"/>
    <property type="project" value="InterPro"/>
</dbReference>
<evidence type="ECO:0000313" key="8">
    <source>
        <dbReference type="Proteomes" id="UP000001593"/>
    </source>
</evidence>
<gene>
    <name evidence="7" type="ORF">NEMVEDRAFT_v1g243828</name>
</gene>
<dbReference type="eggNOG" id="KOG0060">
    <property type="taxonomic scope" value="Eukaryota"/>
</dbReference>
<dbReference type="AlphaFoldDB" id="A7S9U1"/>
<keyword evidence="8" id="KW-1185">Reference proteome</keyword>
<protein>
    <recommendedName>
        <fullName evidence="6">ABC transmembrane type-1 domain-containing protein</fullName>
    </recommendedName>
</protein>
<dbReference type="HOGENOM" id="CLU_1016713_0_0_1"/>
<reference evidence="7 8" key="1">
    <citation type="journal article" date="2007" name="Science">
        <title>Sea anemone genome reveals ancestral eumetazoan gene repertoire and genomic organization.</title>
        <authorList>
            <person name="Putnam N.H."/>
            <person name="Srivastava M."/>
            <person name="Hellsten U."/>
            <person name="Dirks B."/>
            <person name="Chapman J."/>
            <person name="Salamov A."/>
            <person name="Terry A."/>
            <person name="Shapiro H."/>
            <person name="Lindquist E."/>
            <person name="Kapitonov V.V."/>
            <person name="Jurka J."/>
            <person name="Genikhovich G."/>
            <person name="Grigoriev I.V."/>
            <person name="Lucas S.M."/>
            <person name="Steele R.E."/>
            <person name="Finnerty J.R."/>
            <person name="Technau U."/>
            <person name="Martindale M.Q."/>
            <person name="Rokhsar D.S."/>
        </authorList>
    </citation>
    <scope>NUCLEOTIDE SEQUENCE [LARGE SCALE GENOMIC DNA]</scope>
    <source>
        <strain evidence="8">CH2 X CH6</strain>
    </source>
</reference>
<dbReference type="EMBL" id="DS469605">
    <property type="protein sequence ID" value="EDO39539.1"/>
    <property type="molecule type" value="Genomic_DNA"/>
</dbReference>
<dbReference type="PROSITE" id="PS00211">
    <property type="entry name" value="ABC_TRANSPORTER_1"/>
    <property type="match status" value="1"/>
</dbReference>
<dbReference type="Gene3D" id="3.40.50.300">
    <property type="entry name" value="P-loop containing nucleotide triphosphate hydrolases"/>
    <property type="match status" value="1"/>
</dbReference>
<keyword evidence="4 5" id="KW-0472">Membrane</keyword>
<sequence length="274" mass="30789">MAPKNASETQHPRKYALNWLFAKRLWRCLKMIFPHWLSMTFLLFITLVGLTIAEQMLVYTTGLIPSHFYEVIGSKDRPGFKALVIKAISLLIVTAVVKTAVRMNSEALAFYGSDEVEERKTNEKLKAVVDQSQRVANLSVFIDLSVNSFNNISTIVCYIFIGITVFKGKRVGGINGLVEGSWEDMLSPGEMQRLAFARLFYHEPDLAMMDEATSALDIATEKTLYGMCVDKGITMISIAHRETLDEYHDVHLRLLGDGKWVIGNGKLIKQASGY</sequence>
<evidence type="ECO:0000256" key="4">
    <source>
        <dbReference type="ARBA" id="ARBA00023136"/>
    </source>
</evidence>
<dbReference type="GO" id="GO:0042626">
    <property type="term" value="F:ATPase-coupled transmembrane transporter activity"/>
    <property type="evidence" value="ECO:0000318"/>
    <property type="project" value="GO_Central"/>
</dbReference>
<dbReference type="InterPro" id="IPR050835">
    <property type="entry name" value="ABC_transporter_sub-D"/>
</dbReference>
<feature type="domain" description="ABC transmembrane type-1" evidence="6">
    <location>
        <begin position="99"/>
        <end position="166"/>
    </location>
</feature>
<dbReference type="GO" id="GO:0015910">
    <property type="term" value="P:long-chain fatty acid import into peroxisome"/>
    <property type="evidence" value="ECO:0000318"/>
    <property type="project" value="GO_Central"/>
</dbReference>
<dbReference type="Pfam" id="PF06472">
    <property type="entry name" value="ABC_membrane_2"/>
    <property type="match status" value="1"/>
</dbReference>
<dbReference type="Proteomes" id="UP000001593">
    <property type="component" value="Unassembled WGS sequence"/>
</dbReference>
<dbReference type="PhylomeDB" id="A7S9U1"/>
<keyword evidence="3 5" id="KW-1133">Transmembrane helix</keyword>
<dbReference type="GO" id="GO:0005778">
    <property type="term" value="C:peroxisomal membrane"/>
    <property type="evidence" value="ECO:0000318"/>
    <property type="project" value="GO_Central"/>
</dbReference>
<feature type="transmembrane region" description="Helical" evidence="5">
    <location>
        <begin position="33"/>
        <end position="53"/>
    </location>
</feature>
<dbReference type="SUPFAM" id="SSF52540">
    <property type="entry name" value="P-loop containing nucleoside triphosphate hydrolases"/>
    <property type="match status" value="1"/>
</dbReference>
<dbReference type="InParanoid" id="A7S9U1"/>
<evidence type="ECO:0000259" key="6">
    <source>
        <dbReference type="Pfam" id="PF06472"/>
    </source>
</evidence>
<feature type="transmembrane region" description="Helical" evidence="5">
    <location>
        <begin position="83"/>
        <end position="101"/>
    </location>
</feature>
<accession>A7S9U1</accession>
<evidence type="ECO:0000256" key="3">
    <source>
        <dbReference type="ARBA" id="ARBA00022989"/>
    </source>
</evidence>
<evidence type="ECO:0000313" key="7">
    <source>
        <dbReference type="EMBL" id="EDO39539.1"/>
    </source>
</evidence>